<evidence type="ECO:0008006" key="3">
    <source>
        <dbReference type="Google" id="ProtNLM"/>
    </source>
</evidence>
<proteinExistence type="predicted"/>
<accession>A0A151RAT0</accession>
<sequence>MAELHAIFYGLKLTWEVGLTHVCETNSLAVLHLFSSDDIQLHLLGVVIRKIQCFQTLP</sequence>
<organism evidence="1 2">
    <name type="scientific">Cajanus cajan</name>
    <name type="common">Pigeon pea</name>
    <name type="synonym">Cajanus indicus</name>
    <dbReference type="NCBI Taxonomy" id="3821"/>
    <lineage>
        <taxon>Eukaryota</taxon>
        <taxon>Viridiplantae</taxon>
        <taxon>Streptophyta</taxon>
        <taxon>Embryophyta</taxon>
        <taxon>Tracheophyta</taxon>
        <taxon>Spermatophyta</taxon>
        <taxon>Magnoliopsida</taxon>
        <taxon>eudicotyledons</taxon>
        <taxon>Gunneridae</taxon>
        <taxon>Pentapetalae</taxon>
        <taxon>rosids</taxon>
        <taxon>fabids</taxon>
        <taxon>Fabales</taxon>
        <taxon>Fabaceae</taxon>
        <taxon>Papilionoideae</taxon>
        <taxon>50 kb inversion clade</taxon>
        <taxon>NPAAA clade</taxon>
        <taxon>indigoferoid/millettioid clade</taxon>
        <taxon>Phaseoleae</taxon>
        <taxon>Cajanus</taxon>
    </lineage>
</organism>
<dbReference type="AlphaFoldDB" id="A0A151RAT0"/>
<reference evidence="1" key="1">
    <citation type="journal article" date="2012" name="Nat. Biotechnol.">
        <title>Draft genome sequence of pigeonpea (Cajanus cajan), an orphan legume crop of resource-poor farmers.</title>
        <authorList>
            <person name="Varshney R.K."/>
            <person name="Chen W."/>
            <person name="Li Y."/>
            <person name="Bharti A.K."/>
            <person name="Saxena R.K."/>
            <person name="Schlueter J.A."/>
            <person name="Donoghue M.T."/>
            <person name="Azam S."/>
            <person name="Fan G."/>
            <person name="Whaley A.M."/>
            <person name="Farmer A.D."/>
            <person name="Sheridan J."/>
            <person name="Iwata A."/>
            <person name="Tuteja R."/>
            <person name="Penmetsa R.V."/>
            <person name="Wu W."/>
            <person name="Upadhyaya H.D."/>
            <person name="Yang S.P."/>
            <person name="Shah T."/>
            <person name="Saxena K.B."/>
            <person name="Michael T."/>
            <person name="McCombie W.R."/>
            <person name="Yang B."/>
            <person name="Zhang G."/>
            <person name="Yang H."/>
            <person name="Wang J."/>
            <person name="Spillane C."/>
            <person name="Cook D.R."/>
            <person name="May G.D."/>
            <person name="Xu X."/>
            <person name="Jackson S.A."/>
        </authorList>
    </citation>
    <scope>NUCLEOTIDE SEQUENCE [LARGE SCALE GENOMIC DNA]</scope>
</reference>
<evidence type="ECO:0000313" key="2">
    <source>
        <dbReference type="Proteomes" id="UP000075243"/>
    </source>
</evidence>
<protein>
    <recommendedName>
        <fullName evidence="3">RNase H type-1 domain-containing protein</fullName>
    </recommendedName>
</protein>
<gene>
    <name evidence="1" type="ORF">KK1_039082</name>
</gene>
<dbReference type="EMBL" id="KQ483895">
    <property type="protein sequence ID" value="KYP39599.1"/>
    <property type="molecule type" value="Genomic_DNA"/>
</dbReference>
<dbReference type="Proteomes" id="UP000075243">
    <property type="component" value="Unassembled WGS sequence"/>
</dbReference>
<evidence type="ECO:0000313" key="1">
    <source>
        <dbReference type="EMBL" id="KYP39599.1"/>
    </source>
</evidence>
<name>A0A151RAT0_CAJCA</name>
<keyword evidence="2" id="KW-1185">Reference proteome</keyword>
<dbReference type="Gramene" id="C.cajan_37013.t">
    <property type="protein sequence ID" value="C.cajan_37013.t.cds1"/>
    <property type="gene ID" value="C.cajan_37013"/>
</dbReference>